<evidence type="ECO:0000313" key="10">
    <source>
        <dbReference type="Proteomes" id="UP000887575"/>
    </source>
</evidence>
<protein>
    <submittedName>
        <fullName evidence="11">Uncharacterized protein</fullName>
    </submittedName>
</protein>
<accession>A0AAF3EDU2</accession>
<feature type="transmembrane region" description="Helical" evidence="8">
    <location>
        <begin position="320"/>
        <end position="342"/>
    </location>
</feature>
<feature type="transmembrane region" description="Helical" evidence="8">
    <location>
        <begin position="125"/>
        <end position="142"/>
    </location>
</feature>
<feature type="transmembrane region" description="Helical" evidence="8">
    <location>
        <begin position="162"/>
        <end position="183"/>
    </location>
</feature>
<keyword evidence="6 8" id="KW-0472">Membrane</keyword>
<keyword evidence="4" id="KW-0813">Transport</keyword>
<dbReference type="Gene3D" id="1.20.1530.20">
    <property type="match status" value="1"/>
</dbReference>
<dbReference type="InterPro" id="IPR038770">
    <property type="entry name" value="Na+/solute_symporter_sf"/>
</dbReference>
<feature type="transmembrane region" description="Helical" evidence="8">
    <location>
        <begin position="259"/>
        <end position="280"/>
    </location>
</feature>
<keyword evidence="9" id="KW-0732">Signal</keyword>
<evidence type="ECO:0000256" key="5">
    <source>
        <dbReference type="ARBA" id="ARBA00022989"/>
    </source>
</evidence>
<dbReference type="Proteomes" id="UP000887575">
    <property type="component" value="Unassembled WGS sequence"/>
</dbReference>
<evidence type="ECO:0000313" key="11">
    <source>
        <dbReference type="WBParaSite" id="MBELARI_LOCUS12076"/>
    </source>
</evidence>
<organism evidence="10 11">
    <name type="scientific">Mesorhabditis belari</name>
    <dbReference type="NCBI Taxonomy" id="2138241"/>
    <lineage>
        <taxon>Eukaryota</taxon>
        <taxon>Metazoa</taxon>
        <taxon>Ecdysozoa</taxon>
        <taxon>Nematoda</taxon>
        <taxon>Chromadorea</taxon>
        <taxon>Rhabditida</taxon>
        <taxon>Rhabditina</taxon>
        <taxon>Rhabditomorpha</taxon>
        <taxon>Rhabditoidea</taxon>
        <taxon>Rhabditidae</taxon>
        <taxon>Mesorhabditinae</taxon>
        <taxon>Mesorhabditis</taxon>
    </lineage>
</organism>
<feature type="compositionally biased region" description="Polar residues" evidence="7">
    <location>
        <begin position="446"/>
        <end position="458"/>
    </location>
</feature>
<evidence type="ECO:0000256" key="9">
    <source>
        <dbReference type="SAM" id="SignalP"/>
    </source>
</evidence>
<feature type="transmembrane region" description="Helical" evidence="8">
    <location>
        <begin position="292"/>
        <end position="314"/>
    </location>
</feature>
<keyword evidence="10" id="KW-1185">Reference proteome</keyword>
<comment type="subcellular location">
    <subcellularLocation>
        <location evidence="1">Membrane</location>
        <topology evidence="1">Multi-pass membrane protein</topology>
    </subcellularLocation>
</comment>
<evidence type="ECO:0000256" key="1">
    <source>
        <dbReference type="ARBA" id="ARBA00004141"/>
    </source>
</evidence>
<comment type="similarity">
    <text evidence="2">Belongs to the bile acid:sodium symporter (BASS) (TC 2.A.28) family.</text>
</comment>
<sequence length="464" mass="52619">MLLRIISISLCIAHVIGWNLTIEPPRLSAFRAKQERYILITLQSSQSSKENISLTCSNEAICTITPNESFLVFSQNNSFTQTLNVSVEGKFIGITKLNLKIGNQTFHNYEIRIQRSDWEHQKAKIFITMLVIFIPTVTFMMGTQLKLKNIKEIWKRPFSPCISLFCQFGIMPLIAYCLAKYILEEEGRAIQLALFAAGTCPGGGKSSFWTIIFGGNLDLSVSLTFAQNFFALIAMPIWIGTLGKEFTTESLRIPFGDIVEALVILLIPTVLGMIFIHYKANLYSDIQKLVKIIVWIGTFFFFLTSIYANFYIVFLLNWRIVLAGCLLPWSGYLMAFIVATILGMEFKDKITISIETGIQHVSIAMVILVLTFPEPEVDLAMVILFVTVLMTDKPLLFFYFLLRVYRRFNPLKEEKKENGEINNGSTDITPKDSFTDISLIDDSKKTVQQTDESLGNQKNEVKGK</sequence>
<dbReference type="PANTHER" id="PTHR10361">
    <property type="entry name" value="SODIUM-BILE ACID COTRANSPORTER"/>
    <property type="match status" value="1"/>
</dbReference>
<dbReference type="PANTHER" id="PTHR10361:SF28">
    <property type="entry name" value="P3 PROTEIN-RELATED"/>
    <property type="match status" value="1"/>
</dbReference>
<name>A0AAF3EDU2_9BILA</name>
<evidence type="ECO:0000256" key="2">
    <source>
        <dbReference type="ARBA" id="ARBA00006528"/>
    </source>
</evidence>
<dbReference type="WBParaSite" id="MBELARI_LOCUS12076">
    <property type="protein sequence ID" value="MBELARI_LOCUS12076"/>
    <property type="gene ID" value="MBELARI_LOCUS12076"/>
</dbReference>
<feature type="region of interest" description="Disordered" evidence="7">
    <location>
        <begin position="445"/>
        <end position="464"/>
    </location>
</feature>
<evidence type="ECO:0000256" key="4">
    <source>
        <dbReference type="ARBA" id="ARBA00022847"/>
    </source>
</evidence>
<feature type="region of interest" description="Disordered" evidence="7">
    <location>
        <begin position="416"/>
        <end position="435"/>
    </location>
</feature>
<keyword evidence="5 8" id="KW-1133">Transmembrane helix</keyword>
<feature type="transmembrane region" description="Helical" evidence="8">
    <location>
        <begin position="219"/>
        <end position="239"/>
    </location>
</feature>
<dbReference type="Pfam" id="PF01758">
    <property type="entry name" value="SBF"/>
    <property type="match status" value="1"/>
</dbReference>
<dbReference type="GO" id="GO:0015293">
    <property type="term" value="F:symporter activity"/>
    <property type="evidence" value="ECO:0007669"/>
    <property type="project" value="UniProtKB-KW"/>
</dbReference>
<evidence type="ECO:0000256" key="3">
    <source>
        <dbReference type="ARBA" id="ARBA00022692"/>
    </source>
</evidence>
<keyword evidence="3 8" id="KW-0812">Transmembrane</keyword>
<proteinExistence type="inferred from homology"/>
<keyword evidence="4" id="KW-0769">Symport</keyword>
<dbReference type="AlphaFoldDB" id="A0AAF3EDU2"/>
<evidence type="ECO:0000256" key="6">
    <source>
        <dbReference type="ARBA" id="ARBA00023136"/>
    </source>
</evidence>
<reference evidence="11" key="1">
    <citation type="submission" date="2024-02" db="UniProtKB">
        <authorList>
            <consortium name="WormBaseParasite"/>
        </authorList>
    </citation>
    <scope>IDENTIFICATION</scope>
</reference>
<evidence type="ECO:0000256" key="8">
    <source>
        <dbReference type="SAM" id="Phobius"/>
    </source>
</evidence>
<dbReference type="InterPro" id="IPR002657">
    <property type="entry name" value="BilAc:Na_symport/Acr3"/>
</dbReference>
<evidence type="ECO:0000256" key="7">
    <source>
        <dbReference type="SAM" id="MobiDB-lite"/>
    </source>
</evidence>
<feature type="signal peptide" evidence="9">
    <location>
        <begin position="1"/>
        <end position="17"/>
    </location>
</feature>
<dbReference type="InterPro" id="IPR004710">
    <property type="entry name" value="Bilac:Na_transpt"/>
</dbReference>
<dbReference type="GO" id="GO:0016020">
    <property type="term" value="C:membrane"/>
    <property type="evidence" value="ECO:0007669"/>
    <property type="project" value="UniProtKB-SubCell"/>
</dbReference>
<feature type="transmembrane region" description="Helical" evidence="8">
    <location>
        <begin position="379"/>
        <end position="402"/>
    </location>
</feature>
<feature type="chain" id="PRO_5042122458" evidence="9">
    <location>
        <begin position="18"/>
        <end position="464"/>
    </location>
</feature>